<dbReference type="GO" id="GO:0051015">
    <property type="term" value="F:actin filament binding"/>
    <property type="evidence" value="ECO:0007669"/>
    <property type="project" value="TreeGrafter"/>
</dbReference>
<keyword evidence="7 8" id="KW-0009">Actin-binding</keyword>
<feature type="compositionally biased region" description="Basic and acidic residues" evidence="9">
    <location>
        <begin position="1000"/>
        <end position="1026"/>
    </location>
</feature>
<dbReference type="GO" id="GO:0007015">
    <property type="term" value="P:actin filament organization"/>
    <property type="evidence" value="ECO:0007669"/>
    <property type="project" value="TreeGrafter"/>
</dbReference>
<dbReference type="Gene3D" id="3.40.850.10">
    <property type="entry name" value="Kinesin motor domain"/>
    <property type="match status" value="1"/>
</dbReference>
<dbReference type="InterPro" id="IPR000048">
    <property type="entry name" value="IQ_motif_EF-hand-BS"/>
</dbReference>
<comment type="similarity">
    <text evidence="1 8">Belongs to the TRAFAC class myosin-kinesin ATPase superfamily. Myosin family.</text>
</comment>
<evidence type="ECO:0000256" key="4">
    <source>
        <dbReference type="ARBA" id="ARBA00023054"/>
    </source>
</evidence>
<keyword evidence="3 8" id="KW-0067">ATP-binding</keyword>
<organism evidence="12 13">
    <name type="scientific">Lachancea meyersii CBS 8951</name>
    <dbReference type="NCBI Taxonomy" id="1266667"/>
    <lineage>
        <taxon>Eukaryota</taxon>
        <taxon>Fungi</taxon>
        <taxon>Dikarya</taxon>
        <taxon>Ascomycota</taxon>
        <taxon>Saccharomycotina</taxon>
        <taxon>Saccharomycetes</taxon>
        <taxon>Saccharomycetales</taxon>
        <taxon>Saccharomycetaceae</taxon>
        <taxon>Lachancea</taxon>
    </lineage>
</organism>
<evidence type="ECO:0000256" key="9">
    <source>
        <dbReference type="SAM" id="MobiDB-lite"/>
    </source>
</evidence>
<dbReference type="PROSITE" id="PS51456">
    <property type="entry name" value="MYOSIN_MOTOR"/>
    <property type="match status" value="1"/>
</dbReference>
<evidence type="ECO:0000256" key="8">
    <source>
        <dbReference type="PROSITE-ProRule" id="PRU00782"/>
    </source>
</evidence>
<dbReference type="CDD" id="cd01380">
    <property type="entry name" value="MYSc_Myo5"/>
    <property type="match status" value="1"/>
</dbReference>
<dbReference type="Pfam" id="PF00063">
    <property type="entry name" value="Myosin_head"/>
    <property type="match status" value="1"/>
</dbReference>
<dbReference type="OrthoDB" id="6108017at2759"/>
<keyword evidence="6 8" id="KW-0505">Motor protein</keyword>
<evidence type="ECO:0000256" key="7">
    <source>
        <dbReference type="ARBA" id="ARBA00023203"/>
    </source>
</evidence>
<dbReference type="SMART" id="SM00015">
    <property type="entry name" value="IQ"/>
    <property type="match status" value="4"/>
</dbReference>
<dbReference type="PROSITE" id="PS51126">
    <property type="entry name" value="DILUTE"/>
    <property type="match status" value="1"/>
</dbReference>
<gene>
    <name evidence="12" type="ORF">LAME_0B01970G</name>
</gene>
<keyword evidence="2 8" id="KW-0547">Nucleotide-binding</keyword>
<proteinExistence type="inferred from homology"/>
<feature type="region of interest" description="Actin-binding" evidence="8">
    <location>
        <begin position="664"/>
        <end position="686"/>
    </location>
</feature>
<dbReference type="PANTHER" id="PTHR13140">
    <property type="entry name" value="MYOSIN"/>
    <property type="match status" value="1"/>
</dbReference>
<dbReference type="Pfam" id="PF00612">
    <property type="entry name" value="IQ"/>
    <property type="match status" value="1"/>
</dbReference>
<dbReference type="EMBL" id="LT598478">
    <property type="protein sequence ID" value="SCU80193.1"/>
    <property type="molecule type" value="Genomic_DNA"/>
</dbReference>
<evidence type="ECO:0000313" key="13">
    <source>
        <dbReference type="Proteomes" id="UP000191144"/>
    </source>
</evidence>
<dbReference type="SMART" id="SM00242">
    <property type="entry name" value="MYSc"/>
    <property type="match status" value="1"/>
</dbReference>
<accession>A0A1G4IU21</accession>
<keyword evidence="13" id="KW-1185">Reference proteome</keyword>
<feature type="region of interest" description="Disordered" evidence="9">
    <location>
        <begin position="997"/>
        <end position="1026"/>
    </location>
</feature>
<dbReference type="Gene3D" id="1.10.10.820">
    <property type="match status" value="1"/>
</dbReference>
<dbReference type="Gene3D" id="6.20.240.20">
    <property type="match status" value="1"/>
</dbReference>
<dbReference type="GO" id="GO:0016459">
    <property type="term" value="C:myosin complex"/>
    <property type="evidence" value="ECO:0007669"/>
    <property type="project" value="UniProtKB-KW"/>
</dbReference>
<evidence type="ECO:0000256" key="5">
    <source>
        <dbReference type="ARBA" id="ARBA00023123"/>
    </source>
</evidence>
<dbReference type="GO" id="GO:0005737">
    <property type="term" value="C:cytoplasm"/>
    <property type="evidence" value="ECO:0007669"/>
    <property type="project" value="TreeGrafter"/>
</dbReference>
<evidence type="ECO:0000259" key="11">
    <source>
        <dbReference type="PROSITE" id="PS51456"/>
    </source>
</evidence>
<feature type="compositionally biased region" description="Polar residues" evidence="9">
    <location>
        <begin position="1118"/>
        <end position="1132"/>
    </location>
</feature>
<dbReference type="GO" id="GO:0005524">
    <property type="term" value="F:ATP binding"/>
    <property type="evidence" value="ECO:0007669"/>
    <property type="project" value="UniProtKB-UniRule"/>
</dbReference>
<dbReference type="InterPro" id="IPR001609">
    <property type="entry name" value="Myosin_head_motor_dom-like"/>
</dbReference>
<evidence type="ECO:0000259" key="10">
    <source>
        <dbReference type="PROSITE" id="PS51126"/>
    </source>
</evidence>
<dbReference type="Gene3D" id="1.20.5.190">
    <property type="match status" value="3"/>
</dbReference>
<dbReference type="Gene3D" id="1.20.120.720">
    <property type="entry name" value="Myosin VI head, motor domain, U50 subdomain"/>
    <property type="match status" value="1"/>
</dbReference>
<dbReference type="PANTHER" id="PTHR13140:SF706">
    <property type="entry name" value="DILUTE CLASS UNCONVENTIONAL MYOSIN, ISOFORM C"/>
    <property type="match status" value="1"/>
</dbReference>
<dbReference type="PRINTS" id="PR00193">
    <property type="entry name" value="MYOSINHEAVY"/>
</dbReference>
<evidence type="ECO:0000256" key="2">
    <source>
        <dbReference type="ARBA" id="ARBA00022741"/>
    </source>
</evidence>
<protein>
    <submittedName>
        <fullName evidence="12">LAME_0B01970g1_1</fullName>
    </submittedName>
</protein>
<keyword evidence="5 8" id="KW-0518">Myosin</keyword>
<dbReference type="InterPro" id="IPR046943">
    <property type="entry name" value="Fungal_Myo2/2A_CBD"/>
</dbReference>
<feature type="compositionally biased region" description="Polar residues" evidence="9">
    <location>
        <begin position="1100"/>
        <end position="1111"/>
    </location>
</feature>
<dbReference type="Gene3D" id="1.20.58.530">
    <property type="match status" value="1"/>
</dbReference>
<sequence>MSYEVGTRCWLPDKQEGWVGAEVSKLSNSQENKYCLTLTLENGETVDIETSSLSEEHHNSSSNGGADAKSTLPLLRNPPILEAIEDLTSLSYLNEPAVLHAIKTRYGQLNIYTYSGIVLIATNPFDRVEQLYSQDMIQAYAGRRRGELEPHLFAIAEEAYRLMKNDKQNQTIVVSGESGAGKTVSAKYIMRYFASVEQAANRDSSAIADHHGQRHEMSETERRILATNPIMEAFGNAKTTRNDNSSRFGKYLEILFNSNTSIIGARVRTYLLERSRLVFQPQVERNYHIFYQLLAGLSVEEKSELKLSKVEDYHYLNQGGDYRIKGVDDAADYHETVDALKLVGFSTDTQHQLFKILAALLHIGNIEVKKTRNDASLSSDEPNLVIACELLGIDAFEFAKWITKKQITTRSEKIVSNLSYSQAIVARDSVAKFIFTALFDWLVENINTVLCNPEVSNHISSFIGVLDIYGFEHFEKNSFEQFCINYANEKLQQEFNQHVFKLEQEEYVAEQIEWSFIEFNDNQPCIDLIENKLGILSLLDEESRLPAGSDESWTQKLYQALDKPPTNSVFSKPRFGQSKFVVSHYALDVSYDVDGFIEKNRDTVSDGHLEVLRATQNETLRSILDIIDKNAAALAEKQEASKRPGQARMVNKKPTLGSMFKQSLIDLMTTIDSTNVHYIRCIKPNEDKEAWKFDNLMVLSQLRACGVLETIRISCAGFPSRWTYNEFILRYHILIPSDNWTKIFTLEASEEDIRALCKEILKVTVKDEEKYQLGNTKIFFKAGMLAYLEKLRSTKMHNACVLIQKKIRGIYYRRKYQAIQTALHKLQAFAGGHSCRMKVELELKNMAATCLQALFRSWAQRRYVKTTMNSVIKVQSLARKRIAQKELSEKQRANAAVAIQRKIRGFSPRQSFNTTRGSSIRIQSLVRRKLAQRQLKQLKSEAKSVNHLQEVSYKLENKVIQLTENLAEKVRENREMTARIIELQTSLNESANIQNALNSQKEEHSRDLKEQQDSHNAELANKSEELREARAEIESARMEIDELLSKHDKLKDDVRSNVEALKQAKQEYLDSQTQNSDLKNEVKSLKDEISRLQSSIRSGVSTNGMMVNTPTKSRRFSSHSSVTDGTSPRQLNVISMNNGMEDDARSTASALSQINDELYKILEDTKTLNTEIVEGLLKGFKIPETGVAAELTRKEVLYPARIMIIVLSDMWRLGLTKQSESFLADAMSTIQKLVTGLKGDDMVQHGAFWLTNVRELYSFVVFAQESILNDDSYNSGLNEDEYKEYVTLVTELKDDFESLSYNIYNIWLKKLQKDLEKKAVSAVVMSQSLPGFIANESTQFLGKLFTPSNYYKMDDILTFFNNIYWSMKTYHVEQEVFREVIITLLKFVDSICFNDLIMKRNFLSWKRGLQLNYNVTRLEEWCKSHHIPEGTDCLQHMLQASKLLQLKKATLEDIDIIWEICSSLKPVQIQKLITQYAVADYEVPIPQEILTFVTDRVKNESSLSSNGKSQTHSNDIFLTVESGPFEDPFNLIETRKFGKIEAYIPAWMNLPVTRRVVELVTQHVTVQEVQRGV</sequence>
<dbReference type="SMART" id="SM01132">
    <property type="entry name" value="DIL"/>
    <property type="match status" value="1"/>
</dbReference>
<feature type="domain" description="Dilute" evidence="10">
    <location>
        <begin position="1224"/>
        <end position="1499"/>
    </location>
</feature>
<reference evidence="13" key="1">
    <citation type="submission" date="2016-03" db="EMBL/GenBank/DDBJ databases">
        <authorList>
            <person name="Devillers Hugo."/>
        </authorList>
    </citation>
    <scope>NUCLEOTIDE SEQUENCE [LARGE SCALE GENOMIC DNA]</scope>
</reference>
<feature type="region of interest" description="Disordered" evidence="9">
    <location>
        <begin position="1100"/>
        <end position="1132"/>
    </location>
</feature>
<evidence type="ECO:0000256" key="3">
    <source>
        <dbReference type="ARBA" id="ARBA00022840"/>
    </source>
</evidence>
<dbReference type="CDD" id="cd15480">
    <property type="entry name" value="fMyo2p_CBD"/>
    <property type="match status" value="1"/>
</dbReference>
<evidence type="ECO:0000256" key="1">
    <source>
        <dbReference type="ARBA" id="ARBA00008314"/>
    </source>
</evidence>
<feature type="region of interest" description="Disordered" evidence="9">
    <location>
        <begin position="50"/>
        <end position="71"/>
    </location>
</feature>
<dbReference type="InterPro" id="IPR002710">
    <property type="entry name" value="Dilute_dom"/>
</dbReference>
<dbReference type="InterPro" id="IPR027417">
    <property type="entry name" value="P-loop_NTPase"/>
</dbReference>
<dbReference type="PROSITE" id="PS50096">
    <property type="entry name" value="IQ"/>
    <property type="match status" value="4"/>
</dbReference>
<dbReference type="InterPro" id="IPR036961">
    <property type="entry name" value="Kinesin_motor_dom_sf"/>
</dbReference>
<dbReference type="FunFam" id="1.10.10.820:FF:000001">
    <property type="entry name" value="Myosin heavy chain"/>
    <property type="match status" value="1"/>
</dbReference>
<dbReference type="Pfam" id="PF01843">
    <property type="entry name" value="DIL"/>
    <property type="match status" value="1"/>
</dbReference>
<feature type="domain" description="Myosin motor" evidence="11">
    <location>
        <begin position="82"/>
        <end position="793"/>
    </location>
</feature>
<evidence type="ECO:0000313" key="12">
    <source>
        <dbReference type="EMBL" id="SCU80193.1"/>
    </source>
</evidence>
<feature type="binding site" evidence="8">
    <location>
        <begin position="176"/>
        <end position="183"/>
    </location>
    <ligand>
        <name>ATP</name>
        <dbReference type="ChEBI" id="CHEBI:30616"/>
    </ligand>
</feature>
<dbReference type="SUPFAM" id="SSF50084">
    <property type="entry name" value="Myosin S1 fragment, N-terminal domain"/>
    <property type="match status" value="1"/>
</dbReference>
<dbReference type="GO" id="GO:0016020">
    <property type="term" value="C:membrane"/>
    <property type="evidence" value="ECO:0007669"/>
    <property type="project" value="TreeGrafter"/>
</dbReference>
<dbReference type="GO" id="GO:0000146">
    <property type="term" value="F:microfilament motor activity"/>
    <property type="evidence" value="ECO:0007669"/>
    <property type="project" value="TreeGrafter"/>
</dbReference>
<name>A0A1G4IU21_9SACH</name>
<dbReference type="Proteomes" id="UP000191144">
    <property type="component" value="Chromosome B"/>
</dbReference>
<dbReference type="SUPFAM" id="SSF52540">
    <property type="entry name" value="P-loop containing nucleoside triphosphate hydrolases"/>
    <property type="match status" value="2"/>
</dbReference>
<keyword evidence="4" id="KW-0175">Coiled coil</keyword>
<evidence type="ECO:0000256" key="6">
    <source>
        <dbReference type="ARBA" id="ARBA00023175"/>
    </source>
</evidence>
<dbReference type="InterPro" id="IPR036103">
    <property type="entry name" value="MYSc_Myo5"/>
</dbReference>